<accession>A0A022QJA6</accession>
<dbReference type="InterPro" id="IPR014729">
    <property type="entry name" value="Rossmann-like_a/b/a_fold"/>
</dbReference>
<evidence type="ECO:0008006" key="4">
    <source>
        <dbReference type="Google" id="ProtNLM"/>
    </source>
</evidence>
<evidence type="ECO:0000256" key="1">
    <source>
        <dbReference type="SAM" id="MobiDB-lite"/>
    </source>
</evidence>
<dbReference type="PANTHER" id="PTHR47382">
    <property type="entry name" value="U-BOX DOMAIN-CONTAINING PROTEIN 52-LIKE"/>
    <property type="match status" value="1"/>
</dbReference>
<name>A0A022QJA6_ERYGU</name>
<reference evidence="2 3" key="1">
    <citation type="journal article" date="2013" name="Proc. Natl. Acad. Sci. U.S.A.">
        <title>Fine-scale variation in meiotic recombination in Mimulus inferred from population shotgun sequencing.</title>
        <authorList>
            <person name="Hellsten U."/>
            <person name="Wright K.M."/>
            <person name="Jenkins J."/>
            <person name="Shu S."/>
            <person name="Yuan Y."/>
            <person name="Wessler S.R."/>
            <person name="Schmutz J."/>
            <person name="Willis J.H."/>
            <person name="Rokhsar D.S."/>
        </authorList>
    </citation>
    <scope>NUCLEOTIDE SEQUENCE [LARGE SCALE GENOMIC DNA]</scope>
    <source>
        <strain evidence="3">cv. DUN x IM62</strain>
    </source>
</reference>
<evidence type="ECO:0000313" key="2">
    <source>
        <dbReference type="EMBL" id="EYU27649.1"/>
    </source>
</evidence>
<dbReference type="eggNOG" id="ENOG502RZBY">
    <property type="taxonomic scope" value="Eukaryota"/>
</dbReference>
<organism evidence="2 3">
    <name type="scientific">Erythranthe guttata</name>
    <name type="common">Yellow monkey flower</name>
    <name type="synonym">Mimulus guttatus</name>
    <dbReference type="NCBI Taxonomy" id="4155"/>
    <lineage>
        <taxon>Eukaryota</taxon>
        <taxon>Viridiplantae</taxon>
        <taxon>Streptophyta</taxon>
        <taxon>Embryophyta</taxon>
        <taxon>Tracheophyta</taxon>
        <taxon>Spermatophyta</taxon>
        <taxon>Magnoliopsida</taxon>
        <taxon>eudicotyledons</taxon>
        <taxon>Gunneridae</taxon>
        <taxon>Pentapetalae</taxon>
        <taxon>asterids</taxon>
        <taxon>lamiids</taxon>
        <taxon>Lamiales</taxon>
        <taxon>Phrymaceae</taxon>
        <taxon>Erythranthe</taxon>
    </lineage>
</organism>
<feature type="region of interest" description="Disordered" evidence="1">
    <location>
        <begin position="204"/>
        <end position="241"/>
    </location>
</feature>
<keyword evidence="3" id="KW-1185">Reference proteome</keyword>
<dbReference type="CDD" id="cd01989">
    <property type="entry name" value="USP_STK_Ubox_N"/>
    <property type="match status" value="1"/>
</dbReference>
<dbReference type="Proteomes" id="UP000030748">
    <property type="component" value="Unassembled WGS sequence"/>
</dbReference>
<evidence type="ECO:0000313" key="3">
    <source>
        <dbReference type="Proteomes" id="UP000030748"/>
    </source>
</evidence>
<gene>
    <name evidence="2" type="ORF">MIMGU_mgv1a020618mg</name>
</gene>
<dbReference type="SUPFAM" id="SSF52402">
    <property type="entry name" value="Adenine nucleotide alpha hydrolases-like"/>
    <property type="match status" value="1"/>
</dbReference>
<dbReference type="PANTHER" id="PTHR47382:SF3">
    <property type="entry name" value="ADENINE NUCLEOTIDE ALPHA HYDROLASES-LIKE SUPERFAMILY PROTEIN"/>
    <property type="match status" value="1"/>
</dbReference>
<sequence length="249" mass="27473">EYKGGGISEIEEFDHGAAAMEIIREEVEGSVYSFGGGGGDDVVYVAVGRQSEETSSMGALIWVLDNVVVPSSTLLFLIHVFPETKYIPTPLGKLPISQVNSEQKEKYMSKERAKTRDFLQKFINLCSPTQVKVETILIESDMEAKAILDLIPILNIKKLVLGSTKSNLRKMRSRKGNSGVLADQILHNAPEICEVKIICEGKEMSELPPESPSPSPSPRETDRPLKFAQDQDQQQKETNDSVACGCFKI</sequence>
<dbReference type="EMBL" id="KI631456">
    <property type="protein sequence ID" value="EYU27649.1"/>
    <property type="molecule type" value="Genomic_DNA"/>
</dbReference>
<feature type="non-terminal residue" evidence="2">
    <location>
        <position position="1"/>
    </location>
</feature>
<protein>
    <recommendedName>
        <fullName evidence="4">UspA domain-containing protein</fullName>
    </recommendedName>
</protein>
<dbReference type="AlphaFoldDB" id="A0A022QJA6"/>
<proteinExistence type="predicted"/>
<dbReference type="Gene3D" id="3.40.50.620">
    <property type="entry name" value="HUPs"/>
    <property type="match status" value="1"/>
</dbReference>
<dbReference type="STRING" id="4155.A0A022QJA6"/>